<feature type="compositionally biased region" description="Polar residues" evidence="1">
    <location>
        <begin position="137"/>
        <end position="154"/>
    </location>
</feature>
<gene>
    <name evidence="2" type="ORF">DY000_02021158</name>
</gene>
<sequence length="185" mass="20459">MEDMNFGRISINETTTTSSNKSTAKSIDGAHQTSIDTLPEAGKFSLTYNTNEGVVLGEPKDGRYGFRPDIDRGNDNNIDKSTAKSIDAAYQTSIDDTPPEAETPREKEQSNTEEAAIDLEEEEEELEEDVEIDRQEGTNVDRPTTVNIDRQIGNNVDRRSAPAEPAVEGVYRTLPPFPPKKAQIK</sequence>
<feature type="compositionally biased region" description="Low complexity" evidence="1">
    <location>
        <begin position="9"/>
        <end position="27"/>
    </location>
</feature>
<evidence type="ECO:0000313" key="2">
    <source>
        <dbReference type="EMBL" id="KAF3594514.1"/>
    </source>
</evidence>
<feature type="compositionally biased region" description="Acidic residues" evidence="1">
    <location>
        <begin position="115"/>
        <end position="131"/>
    </location>
</feature>
<accession>A0ABQ7EC37</accession>
<feature type="region of interest" description="Disordered" evidence="1">
    <location>
        <begin position="53"/>
        <end position="185"/>
    </location>
</feature>
<feature type="compositionally biased region" description="Polar residues" evidence="1">
    <location>
        <begin position="83"/>
        <end position="95"/>
    </location>
</feature>
<name>A0ABQ7EC37_BRACR</name>
<protein>
    <submittedName>
        <fullName evidence="2">Uncharacterized protein</fullName>
    </submittedName>
</protein>
<keyword evidence="3" id="KW-1185">Reference proteome</keyword>
<feature type="region of interest" description="Disordered" evidence="1">
    <location>
        <begin position="1"/>
        <end position="33"/>
    </location>
</feature>
<reference evidence="2 3" key="1">
    <citation type="journal article" date="2020" name="BMC Genomics">
        <title>Intraspecific diversification of the crop wild relative Brassica cretica Lam. using demographic model selection.</title>
        <authorList>
            <person name="Kioukis A."/>
            <person name="Michalopoulou V.A."/>
            <person name="Briers L."/>
            <person name="Pirintsos S."/>
            <person name="Studholme D.J."/>
            <person name="Pavlidis P."/>
            <person name="Sarris P.F."/>
        </authorList>
    </citation>
    <scope>NUCLEOTIDE SEQUENCE [LARGE SCALE GENOMIC DNA]</scope>
    <source>
        <strain evidence="3">cv. PFS-1207/04</strain>
    </source>
</reference>
<comment type="caution">
    <text evidence="2">The sequence shown here is derived from an EMBL/GenBank/DDBJ whole genome shotgun (WGS) entry which is preliminary data.</text>
</comment>
<proteinExistence type="predicted"/>
<evidence type="ECO:0000313" key="3">
    <source>
        <dbReference type="Proteomes" id="UP000266723"/>
    </source>
</evidence>
<feature type="compositionally biased region" description="Basic and acidic residues" evidence="1">
    <location>
        <begin position="58"/>
        <end position="82"/>
    </location>
</feature>
<organism evidence="2 3">
    <name type="scientific">Brassica cretica</name>
    <name type="common">Mustard</name>
    <dbReference type="NCBI Taxonomy" id="69181"/>
    <lineage>
        <taxon>Eukaryota</taxon>
        <taxon>Viridiplantae</taxon>
        <taxon>Streptophyta</taxon>
        <taxon>Embryophyta</taxon>
        <taxon>Tracheophyta</taxon>
        <taxon>Spermatophyta</taxon>
        <taxon>Magnoliopsida</taxon>
        <taxon>eudicotyledons</taxon>
        <taxon>Gunneridae</taxon>
        <taxon>Pentapetalae</taxon>
        <taxon>rosids</taxon>
        <taxon>malvids</taxon>
        <taxon>Brassicales</taxon>
        <taxon>Brassicaceae</taxon>
        <taxon>Brassiceae</taxon>
        <taxon>Brassica</taxon>
    </lineage>
</organism>
<evidence type="ECO:0000256" key="1">
    <source>
        <dbReference type="SAM" id="MobiDB-lite"/>
    </source>
</evidence>
<dbReference type="Proteomes" id="UP000266723">
    <property type="component" value="Unassembled WGS sequence"/>
</dbReference>
<dbReference type="EMBL" id="QGKV02000299">
    <property type="protein sequence ID" value="KAF3594514.1"/>
    <property type="molecule type" value="Genomic_DNA"/>
</dbReference>